<organism evidence="3 4">
    <name type="scientific">Epilithonimonas xixisoli</name>
    <dbReference type="NCBI Taxonomy" id="1476462"/>
    <lineage>
        <taxon>Bacteria</taxon>
        <taxon>Pseudomonadati</taxon>
        <taxon>Bacteroidota</taxon>
        <taxon>Flavobacteriia</taxon>
        <taxon>Flavobacteriales</taxon>
        <taxon>Weeksellaceae</taxon>
        <taxon>Chryseobacterium group</taxon>
        <taxon>Epilithonimonas</taxon>
    </lineage>
</organism>
<dbReference type="AlphaFoldDB" id="A0A4R8I5D0"/>
<dbReference type="InterPro" id="IPR025665">
    <property type="entry name" value="Beta-barrel_OMP_2"/>
</dbReference>
<evidence type="ECO:0000313" key="3">
    <source>
        <dbReference type="EMBL" id="TDX84107.1"/>
    </source>
</evidence>
<dbReference type="Proteomes" id="UP000295313">
    <property type="component" value="Unassembled WGS sequence"/>
</dbReference>
<feature type="chain" id="PRO_5020240603" evidence="1">
    <location>
        <begin position="21"/>
        <end position="232"/>
    </location>
</feature>
<evidence type="ECO:0000313" key="4">
    <source>
        <dbReference type="Proteomes" id="UP000295313"/>
    </source>
</evidence>
<accession>A0A4R8I5D0</accession>
<comment type="caution">
    <text evidence="3">The sequence shown here is derived from an EMBL/GenBank/DDBJ whole genome shotgun (WGS) entry which is preliminary data.</text>
</comment>
<protein>
    <submittedName>
        <fullName evidence="3">Outer membrane protein with beta-barrel domain</fullName>
    </submittedName>
</protein>
<feature type="signal peptide" evidence="1">
    <location>
        <begin position="1"/>
        <end position="20"/>
    </location>
</feature>
<reference evidence="3 4" key="1">
    <citation type="submission" date="2019-03" db="EMBL/GenBank/DDBJ databases">
        <title>Genomic Encyclopedia of Type Strains, Phase III (KMG-III): the genomes of soil and plant-associated and newly described type strains.</title>
        <authorList>
            <person name="Whitman W."/>
        </authorList>
    </citation>
    <scope>NUCLEOTIDE SEQUENCE [LARGE SCALE GENOMIC DNA]</scope>
    <source>
        <strain evidence="3 4">CGMCC 1.12802</strain>
    </source>
</reference>
<dbReference type="EMBL" id="SOEO01000002">
    <property type="protein sequence ID" value="TDX84107.1"/>
    <property type="molecule type" value="Genomic_DNA"/>
</dbReference>
<keyword evidence="1" id="KW-0732">Signal</keyword>
<dbReference type="RefSeq" id="WP_133944149.1">
    <property type="nucleotide sequence ID" value="NZ_SOEO01000002.1"/>
</dbReference>
<dbReference type="OrthoDB" id="1244151at2"/>
<evidence type="ECO:0000259" key="2">
    <source>
        <dbReference type="Pfam" id="PF13568"/>
    </source>
</evidence>
<keyword evidence="4" id="KW-1185">Reference proteome</keyword>
<gene>
    <name evidence="3" type="ORF">B0I22_1703</name>
</gene>
<feature type="domain" description="Outer membrane protein beta-barrel" evidence="2">
    <location>
        <begin position="18"/>
        <end position="205"/>
    </location>
</feature>
<sequence length="232" mass="26133">MKKLSIILSLFALGFTSAQSFKYGVTANFHKGSTVNIHDRSKGNFGGGIGAFADFSLVENDIYDSAWLYFSPQLEFSMEGERGQAWNNADVAVQKYNNYYIAMPLYIKYFFKNHGYKSDIYVMVGPKLEFLASNKVDEKEAIEYANARGYTNNPTAIAMGAKSLSSIGLDNKIAKFGYGVSLVAGVKIDEKWNVFIRFDRGLSKVYPDYTKYNTYNRMLGIGINYYIGESNY</sequence>
<proteinExistence type="predicted"/>
<name>A0A4R8I5D0_9FLAO</name>
<dbReference type="Pfam" id="PF13568">
    <property type="entry name" value="OMP_b-brl_2"/>
    <property type="match status" value="1"/>
</dbReference>
<evidence type="ECO:0000256" key="1">
    <source>
        <dbReference type="SAM" id="SignalP"/>
    </source>
</evidence>